<evidence type="ECO:0000313" key="2">
    <source>
        <dbReference type="EMBL" id="KAJ9594967.1"/>
    </source>
</evidence>
<dbReference type="AlphaFoldDB" id="A0AAD8A9K2"/>
<dbReference type="Proteomes" id="UP001233999">
    <property type="component" value="Unassembled WGS sequence"/>
</dbReference>
<organism evidence="2 3">
    <name type="scientific">Diploptera punctata</name>
    <name type="common">Pacific beetle cockroach</name>
    <dbReference type="NCBI Taxonomy" id="6984"/>
    <lineage>
        <taxon>Eukaryota</taxon>
        <taxon>Metazoa</taxon>
        <taxon>Ecdysozoa</taxon>
        <taxon>Arthropoda</taxon>
        <taxon>Hexapoda</taxon>
        <taxon>Insecta</taxon>
        <taxon>Pterygota</taxon>
        <taxon>Neoptera</taxon>
        <taxon>Polyneoptera</taxon>
        <taxon>Dictyoptera</taxon>
        <taxon>Blattodea</taxon>
        <taxon>Blaberoidea</taxon>
        <taxon>Blaberidae</taxon>
        <taxon>Diplopterinae</taxon>
        <taxon>Diploptera</taxon>
    </lineage>
</organism>
<feature type="non-terminal residue" evidence="2">
    <location>
        <position position="1"/>
    </location>
</feature>
<reference evidence="2" key="2">
    <citation type="submission" date="2023-05" db="EMBL/GenBank/DDBJ databases">
        <authorList>
            <person name="Fouks B."/>
        </authorList>
    </citation>
    <scope>NUCLEOTIDE SEQUENCE</scope>
    <source>
        <strain evidence="2">Stay&amp;Tobe</strain>
        <tissue evidence="2">Testes</tissue>
    </source>
</reference>
<feature type="non-terminal residue" evidence="2">
    <location>
        <position position="55"/>
    </location>
</feature>
<feature type="transmembrane region" description="Helical" evidence="1">
    <location>
        <begin position="12"/>
        <end position="34"/>
    </location>
</feature>
<keyword evidence="1" id="KW-0812">Transmembrane</keyword>
<proteinExistence type="predicted"/>
<gene>
    <name evidence="2" type="ORF">L9F63_013731</name>
</gene>
<evidence type="ECO:0000313" key="3">
    <source>
        <dbReference type="Proteomes" id="UP001233999"/>
    </source>
</evidence>
<evidence type="ECO:0000256" key="1">
    <source>
        <dbReference type="SAM" id="Phobius"/>
    </source>
</evidence>
<keyword evidence="3" id="KW-1185">Reference proteome</keyword>
<sequence length="55" mass="6516">HSSNLRIMIKYVGIIFKNVYIMIIFFLILVFVCMRACERERGDRVIVVIQIVTKI</sequence>
<comment type="caution">
    <text evidence="2">The sequence shown here is derived from an EMBL/GenBank/DDBJ whole genome shotgun (WGS) entry which is preliminary data.</text>
</comment>
<protein>
    <submittedName>
        <fullName evidence="2">Uncharacterized protein</fullName>
    </submittedName>
</protein>
<keyword evidence="1" id="KW-0472">Membrane</keyword>
<keyword evidence="1" id="KW-1133">Transmembrane helix</keyword>
<accession>A0AAD8A9K2</accession>
<dbReference type="EMBL" id="JASPKZ010002701">
    <property type="protein sequence ID" value="KAJ9594967.1"/>
    <property type="molecule type" value="Genomic_DNA"/>
</dbReference>
<reference evidence="2" key="1">
    <citation type="journal article" date="2023" name="IScience">
        <title>Live-bearing cockroach genome reveals convergent evolutionary mechanisms linked to viviparity in insects and beyond.</title>
        <authorList>
            <person name="Fouks B."/>
            <person name="Harrison M.C."/>
            <person name="Mikhailova A.A."/>
            <person name="Marchal E."/>
            <person name="English S."/>
            <person name="Carruthers M."/>
            <person name="Jennings E.C."/>
            <person name="Chiamaka E.L."/>
            <person name="Frigard R.A."/>
            <person name="Pippel M."/>
            <person name="Attardo G.M."/>
            <person name="Benoit J.B."/>
            <person name="Bornberg-Bauer E."/>
            <person name="Tobe S.S."/>
        </authorList>
    </citation>
    <scope>NUCLEOTIDE SEQUENCE</scope>
    <source>
        <strain evidence="2">Stay&amp;Tobe</strain>
    </source>
</reference>
<name>A0AAD8A9K2_DIPPU</name>